<reference evidence="1" key="1">
    <citation type="submission" date="2021-06" db="EMBL/GenBank/DDBJ databases">
        <authorList>
            <person name="Kallberg Y."/>
            <person name="Tangrot J."/>
            <person name="Rosling A."/>
        </authorList>
    </citation>
    <scope>NUCLEOTIDE SEQUENCE</scope>
    <source>
        <strain evidence="1">UK204</strain>
    </source>
</reference>
<dbReference type="OrthoDB" id="2434387at2759"/>
<dbReference type="AlphaFoldDB" id="A0A9N9HPE6"/>
<evidence type="ECO:0000313" key="2">
    <source>
        <dbReference type="Proteomes" id="UP000789570"/>
    </source>
</evidence>
<dbReference type="Proteomes" id="UP000789570">
    <property type="component" value="Unassembled WGS sequence"/>
</dbReference>
<dbReference type="EMBL" id="CAJVPQ010007674">
    <property type="protein sequence ID" value="CAG8699299.1"/>
    <property type="molecule type" value="Genomic_DNA"/>
</dbReference>
<organism evidence="1 2">
    <name type="scientific">Funneliformis caledonium</name>
    <dbReference type="NCBI Taxonomy" id="1117310"/>
    <lineage>
        <taxon>Eukaryota</taxon>
        <taxon>Fungi</taxon>
        <taxon>Fungi incertae sedis</taxon>
        <taxon>Mucoromycota</taxon>
        <taxon>Glomeromycotina</taxon>
        <taxon>Glomeromycetes</taxon>
        <taxon>Glomerales</taxon>
        <taxon>Glomeraceae</taxon>
        <taxon>Funneliformis</taxon>
    </lineage>
</organism>
<feature type="non-terminal residue" evidence="1">
    <location>
        <position position="270"/>
    </location>
</feature>
<proteinExistence type="predicted"/>
<protein>
    <submittedName>
        <fullName evidence="1">11642_t:CDS:1</fullName>
    </submittedName>
</protein>
<comment type="caution">
    <text evidence="1">The sequence shown here is derived from an EMBL/GenBank/DDBJ whole genome shotgun (WGS) entry which is preliminary data.</text>
</comment>
<evidence type="ECO:0000313" key="1">
    <source>
        <dbReference type="EMBL" id="CAG8699299.1"/>
    </source>
</evidence>
<keyword evidence="2" id="KW-1185">Reference proteome</keyword>
<sequence>MPGRGIRCTVNMDIWYSIDGGLAIARIQCNYIMPSESIKPKNIVPIKSMKTKSFTSNLINEPCSLTPPPLPPKPFALIQHSASALSFIDVDEPTERNETHTVFYNTLYIFRDDPMASQEILEVVRDLLLKKKVNGKKGRKPLADTSNLQEEVVKKPVPPKSDLLVSSAPVAKKRSISKVLDVSADIPLWSDGTIDILEILKTAVRDFDQGIIALGSSRSYKSSNHLYVNSEHYIKVSRESTYDAEMYRVLVNWLRKIYGYEITGQWHLEQ</sequence>
<gene>
    <name evidence="1" type="ORF">FCALED_LOCUS13393</name>
</gene>
<name>A0A9N9HPE6_9GLOM</name>
<accession>A0A9N9HPE6</accession>